<comment type="caution">
    <text evidence="2">The sequence shown here is derived from an EMBL/GenBank/DDBJ whole genome shotgun (WGS) entry which is preliminary data.</text>
</comment>
<feature type="domain" description="MBG" evidence="1">
    <location>
        <begin position="282"/>
        <end position="312"/>
    </location>
</feature>
<evidence type="ECO:0000259" key="1">
    <source>
        <dbReference type="Pfam" id="PF18887"/>
    </source>
</evidence>
<evidence type="ECO:0000313" key="2">
    <source>
        <dbReference type="EMBL" id="MFD2256117.1"/>
    </source>
</evidence>
<dbReference type="InterPro" id="IPR043772">
    <property type="entry name" value="MBG_3"/>
</dbReference>
<keyword evidence="3" id="KW-1185">Reference proteome</keyword>
<evidence type="ECO:0000313" key="3">
    <source>
        <dbReference type="Proteomes" id="UP001597375"/>
    </source>
</evidence>
<sequence>MSLYKSAYSGKCIISMMCLFLLGGFSLAQQQVSINFGQLTQEYDGTARFPVISSNPSGVDVEVAITPRTSETVYQTVPTPLYGSYTSVPLAGSNNKALGDIINLGGGNRYLESIDVVLVNWAKASDWPSLAAQNSAGYYHTISMIIYKRNSSNGLDLLTQKSQQVLIPWRPEVLDDGTPYPFGGIAFKARFNFPGQDLLGNQLAVLVAYNTRNSGFAPTGVSGPYDALNVGLNGTAPTIGSDASSSTMLRLENNLITTGTFGAVAPMFTIRSFPQTPATGTAVNAGVYRIEANVVSPGYQGSAVADMTIKPAPVTITLGNLTQVANGGQKSITVTTQPSGISHVVSYAGQSTPPSAIGTYPVFVDITAPNYGGRATGTLRLGNSFSTWISGWQNTGSIPPSKLGMNDDPDLDGRSNFLEYAAGTNPSLADATALLEIVRDPAGVALIHRENTTAVDLTYRLYSTSRLDNPASWAEVATTPQVFSEGMDSRKMKTLQPIAPSPGAKFYRLGVQKTGGF</sequence>
<protein>
    <submittedName>
        <fullName evidence="2">MBG domain-containing protein</fullName>
    </submittedName>
</protein>
<accession>A0ABW5D513</accession>
<dbReference type="Proteomes" id="UP001597375">
    <property type="component" value="Unassembled WGS sequence"/>
</dbReference>
<dbReference type="RefSeq" id="WP_386819066.1">
    <property type="nucleotide sequence ID" value="NZ_JBHUIT010000003.1"/>
</dbReference>
<feature type="domain" description="MBG" evidence="1">
    <location>
        <begin position="315"/>
        <end position="382"/>
    </location>
</feature>
<name>A0ABW5D513_9BACT</name>
<dbReference type="EMBL" id="JBHUIT010000003">
    <property type="protein sequence ID" value="MFD2256117.1"/>
    <property type="molecule type" value="Genomic_DNA"/>
</dbReference>
<proteinExistence type="predicted"/>
<gene>
    <name evidence="2" type="ORF">ACFSSA_05455</name>
</gene>
<reference evidence="3" key="1">
    <citation type="journal article" date="2019" name="Int. J. Syst. Evol. Microbiol.">
        <title>The Global Catalogue of Microorganisms (GCM) 10K type strain sequencing project: providing services to taxonomists for standard genome sequencing and annotation.</title>
        <authorList>
            <consortium name="The Broad Institute Genomics Platform"/>
            <consortium name="The Broad Institute Genome Sequencing Center for Infectious Disease"/>
            <person name="Wu L."/>
            <person name="Ma J."/>
        </authorList>
    </citation>
    <scope>NUCLEOTIDE SEQUENCE [LARGE SCALE GENOMIC DNA]</scope>
    <source>
        <strain evidence="3">CGMCC 4.7106</strain>
    </source>
</reference>
<dbReference type="Pfam" id="PF18887">
    <property type="entry name" value="MBG_3"/>
    <property type="match status" value="2"/>
</dbReference>
<organism evidence="2 3">
    <name type="scientific">Luteolibacter algae</name>
    <dbReference type="NCBI Taxonomy" id="454151"/>
    <lineage>
        <taxon>Bacteria</taxon>
        <taxon>Pseudomonadati</taxon>
        <taxon>Verrucomicrobiota</taxon>
        <taxon>Verrucomicrobiia</taxon>
        <taxon>Verrucomicrobiales</taxon>
        <taxon>Verrucomicrobiaceae</taxon>
        <taxon>Luteolibacter</taxon>
    </lineage>
</organism>